<evidence type="ECO:0000256" key="5">
    <source>
        <dbReference type="ARBA" id="ARBA00022729"/>
    </source>
</evidence>
<evidence type="ECO:0000256" key="1">
    <source>
        <dbReference type="ARBA" id="ARBA00004196"/>
    </source>
</evidence>
<dbReference type="EMBL" id="JACCBW010000001">
    <property type="protein sequence ID" value="NYE35042.1"/>
    <property type="molecule type" value="Genomic_DNA"/>
</dbReference>
<comment type="caution">
    <text evidence="12">The sequence shown here is derived from an EMBL/GenBank/DDBJ whole genome shotgun (WGS) entry which is preliminary data.</text>
</comment>
<dbReference type="InterPro" id="IPR006314">
    <property type="entry name" value="Dyp_peroxidase"/>
</dbReference>
<dbReference type="InterPro" id="IPR006313">
    <property type="entry name" value="EfeB/EfeN"/>
</dbReference>
<keyword evidence="7 9" id="KW-0408">Iron</keyword>
<comment type="function">
    <text evidence="9">Involved in the recovery of exogenous heme iron. Extracts iron from heme while preserving the protoporphyrin ring intact.</text>
</comment>
<reference evidence="12 13" key="2">
    <citation type="submission" date="2020-08" db="EMBL/GenBank/DDBJ databases">
        <title>The Agave Microbiome: Exploring the role of microbial communities in plant adaptations to desert environments.</title>
        <authorList>
            <person name="Partida-Martinez L.P."/>
        </authorList>
    </citation>
    <scope>NUCLEOTIDE SEQUENCE [LARGE SCALE GENOMIC DNA]</scope>
    <source>
        <strain evidence="12 13">AT2.17</strain>
    </source>
</reference>
<dbReference type="Pfam" id="PF20628">
    <property type="entry name" value="Dyp_perox_C"/>
    <property type="match status" value="1"/>
</dbReference>
<dbReference type="InterPro" id="IPR048327">
    <property type="entry name" value="Dyp_perox_N"/>
</dbReference>
<dbReference type="GO" id="GO:0046872">
    <property type="term" value="F:metal ion binding"/>
    <property type="evidence" value="ECO:0007669"/>
    <property type="project" value="UniProtKB-KW"/>
</dbReference>
<evidence type="ECO:0000256" key="2">
    <source>
        <dbReference type="ARBA" id="ARBA00022559"/>
    </source>
</evidence>
<dbReference type="GO" id="GO:0005829">
    <property type="term" value="C:cytosol"/>
    <property type="evidence" value="ECO:0007669"/>
    <property type="project" value="TreeGrafter"/>
</dbReference>
<dbReference type="GO" id="GO:0033212">
    <property type="term" value="P:iron import into cell"/>
    <property type="evidence" value="ECO:0007669"/>
    <property type="project" value="InterPro"/>
</dbReference>
<keyword evidence="4 9" id="KW-0479">Metal-binding</keyword>
<keyword evidence="5" id="KW-0732">Signal</keyword>
<dbReference type="PANTHER" id="PTHR30521">
    <property type="entry name" value="DEFERROCHELATASE/PEROXIDASE"/>
    <property type="match status" value="1"/>
</dbReference>
<keyword evidence="13" id="KW-1185">Reference proteome</keyword>
<dbReference type="EC" id="1.11.1.-" evidence="9"/>
<dbReference type="PANTHER" id="PTHR30521:SF4">
    <property type="entry name" value="DEFERROCHELATASE"/>
    <property type="match status" value="1"/>
</dbReference>
<dbReference type="GO" id="GO:0030313">
    <property type="term" value="C:cell envelope"/>
    <property type="evidence" value="ECO:0007669"/>
    <property type="project" value="UniProtKB-SubCell"/>
</dbReference>
<organism evidence="12 13">
    <name type="scientific">Nocardioides cavernae</name>
    <dbReference type="NCBI Taxonomy" id="1921566"/>
    <lineage>
        <taxon>Bacteria</taxon>
        <taxon>Bacillati</taxon>
        <taxon>Actinomycetota</taxon>
        <taxon>Actinomycetes</taxon>
        <taxon>Propionibacteriales</taxon>
        <taxon>Nocardioidaceae</taxon>
        <taxon>Nocardioides</taxon>
    </lineage>
</organism>
<comment type="cofactor">
    <cofactor evidence="9">
        <name>heme b</name>
        <dbReference type="ChEBI" id="CHEBI:60344"/>
    </cofactor>
    <text evidence="9">Binds 1 heme b (iron(II)-protoporphyrin IX) group non-covalently per subunit.</text>
</comment>
<evidence type="ECO:0000256" key="7">
    <source>
        <dbReference type="ARBA" id="ARBA00023004"/>
    </source>
</evidence>
<sequence length="405" mass="42695">MAGAFAVGRGTAHAGPDGAATAGDVRQAAYAFRGAHQAGIVTPAQDRLHFAAFDVLTDDREELVSLLQRWTLASEQMTAGEPAGDGAVGGDVRLPPDDTGEALDLPASGLTVTFGFGPSLFRDADGRDRFAIADRQPEALRDLPHFPGDVLDPARSGGDLCVQACADDPQVAVHAIRNLARIGFGTVAVRWSQLGFGRTSTTSTSQSTPRNLFGFKDGTANVKAEESAALDEHVWVGSGDDPRADWLAGGSYLVARRINMTIEVWDRQPLGDQEMFVGRTKGAGAPLSGGEEHTAPDFDMPGSNDQPVIPVDAHVRVVHPGQHGGVRMLRRGYNFVDGSDALGGLDAGLFFIAYVRDPATHFVPVQLAMSKSDALVEYLKFTGSALFAVPPGVGPGEHVGQALFT</sequence>
<evidence type="ECO:0000256" key="8">
    <source>
        <dbReference type="ARBA" id="ARBA00025737"/>
    </source>
</evidence>
<keyword evidence="6 9" id="KW-0560">Oxidoreductase</keyword>
<dbReference type="NCBIfam" id="TIGR01413">
    <property type="entry name" value="Dyp_perox_fam"/>
    <property type="match status" value="1"/>
</dbReference>
<evidence type="ECO:0000259" key="10">
    <source>
        <dbReference type="Pfam" id="PF04261"/>
    </source>
</evidence>
<dbReference type="NCBIfam" id="TIGR01412">
    <property type="entry name" value="tat_substr_1"/>
    <property type="match status" value="1"/>
</dbReference>
<dbReference type="Proteomes" id="UP000549911">
    <property type="component" value="Unassembled WGS sequence"/>
</dbReference>
<dbReference type="PROSITE" id="PS51404">
    <property type="entry name" value="DYP_PEROXIDASE"/>
    <property type="match status" value="1"/>
</dbReference>
<reference evidence="12 13" key="1">
    <citation type="submission" date="2020-07" db="EMBL/GenBank/DDBJ databases">
        <authorList>
            <person name="Partida-Martinez L."/>
            <person name="Huntemann M."/>
            <person name="Clum A."/>
            <person name="Wang J."/>
            <person name="Palaniappan K."/>
            <person name="Ritter S."/>
            <person name="Chen I.-M."/>
            <person name="Stamatis D."/>
            <person name="Reddy T."/>
            <person name="O'Malley R."/>
            <person name="Daum C."/>
            <person name="Shapiro N."/>
            <person name="Ivanova N."/>
            <person name="Kyrpides N."/>
            <person name="Woyke T."/>
        </authorList>
    </citation>
    <scope>NUCLEOTIDE SEQUENCE [LARGE SCALE GENOMIC DNA]</scope>
    <source>
        <strain evidence="12 13">AT2.17</strain>
    </source>
</reference>
<accession>A0A7Y9GZ91</accession>
<proteinExistence type="inferred from homology"/>
<gene>
    <name evidence="12" type="ORF">F4692_000146</name>
</gene>
<evidence type="ECO:0000256" key="9">
    <source>
        <dbReference type="RuleBase" id="RU365017"/>
    </source>
</evidence>
<keyword evidence="3 9" id="KW-0349">Heme</keyword>
<feature type="domain" description="Dyp-type peroxidase N-terminal" evidence="10">
    <location>
        <begin position="37"/>
        <end position="196"/>
    </location>
</feature>
<comment type="subcellular location">
    <subcellularLocation>
        <location evidence="1">Cell envelope</location>
    </subcellularLocation>
</comment>
<evidence type="ECO:0000256" key="6">
    <source>
        <dbReference type="ARBA" id="ARBA00023002"/>
    </source>
</evidence>
<dbReference type="InterPro" id="IPR048328">
    <property type="entry name" value="Dyp_perox_C"/>
</dbReference>
<dbReference type="GO" id="GO:0020037">
    <property type="term" value="F:heme binding"/>
    <property type="evidence" value="ECO:0007669"/>
    <property type="project" value="InterPro"/>
</dbReference>
<evidence type="ECO:0000259" key="11">
    <source>
        <dbReference type="Pfam" id="PF20628"/>
    </source>
</evidence>
<evidence type="ECO:0000313" key="12">
    <source>
        <dbReference type="EMBL" id="NYE35042.1"/>
    </source>
</evidence>
<evidence type="ECO:0000256" key="4">
    <source>
        <dbReference type="ARBA" id="ARBA00022723"/>
    </source>
</evidence>
<comment type="similarity">
    <text evidence="8 9">Belongs to the DyP-type peroxidase family.</text>
</comment>
<dbReference type="AlphaFoldDB" id="A0A7Y9GZ91"/>
<feature type="domain" description="Dyp-type peroxidase C-terminal" evidence="11">
    <location>
        <begin position="208"/>
        <end position="393"/>
    </location>
</feature>
<dbReference type="GO" id="GO:0004601">
    <property type="term" value="F:peroxidase activity"/>
    <property type="evidence" value="ECO:0007669"/>
    <property type="project" value="UniProtKB-KW"/>
</dbReference>
<dbReference type="Pfam" id="PF04261">
    <property type="entry name" value="Dyp_perox_N"/>
    <property type="match status" value="1"/>
</dbReference>
<evidence type="ECO:0000256" key="3">
    <source>
        <dbReference type="ARBA" id="ARBA00022617"/>
    </source>
</evidence>
<evidence type="ECO:0000313" key="13">
    <source>
        <dbReference type="Proteomes" id="UP000549911"/>
    </source>
</evidence>
<dbReference type="InterPro" id="IPR011008">
    <property type="entry name" value="Dimeric_a/b-barrel"/>
</dbReference>
<dbReference type="SUPFAM" id="SSF54909">
    <property type="entry name" value="Dimeric alpha+beta barrel"/>
    <property type="match status" value="1"/>
</dbReference>
<protein>
    <recommendedName>
        <fullName evidence="9">Deferrochelatase</fullName>
        <ecNumber evidence="9">1.11.1.-</ecNumber>
    </recommendedName>
    <alternativeName>
        <fullName evidence="9">Peroxidase EfeB</fullName>
    </alternativeName>
</protein>
<name>A0A7Y9GZ91_9ACTN</name>
<keyword evidence="2 9" id="KW-0575">Peroxidase</keyword>